<feature type="domain" description="Glycosyltransferase subfamily 4-like N-terminal" evidence="2">
    <location>
        <begin position="65"/>
        <end position="186"/>
    </location>
</feature>
<dbReference type="Proteomes" id="UP000515369">
    <property type="component" value="Chromosome"/>
</dbReference>
<dbReference type="PANTHER" id="PTHR45947:SF3">
    <property type="entry name" value="SULFOQUINOVOSYL TRANSFERASE SQD2"/>
    <property type="match status" value="1"/>
</dbReference>
<gene>
    <name evidence="3" type="ORF">H3H32_26285</name>
</gene>
<accession>A0A7G5GRE9</accession>
<name>A0A7G5GRE9_9BACT</name>
<dbReference type="RefSeq" id="WP_182458723.1">
    <property type="nucleotide sequence ID" value="NZ_CP059732.1"/>
</dbReference>
<dbReference type="InterPro" id="IPR028098">
    <property type="entry name" value="Glyco_trans_4-like_N"/>
</dbReference>
<dbReference type="KEGG" id="sfol:H3H32_26285"/>
<feature type="domain" description="Glycosyl transferase family 1" evidence="1">
    <location>
        <begin position="214"/>
        <end position="360"/>
    </location>
</feature>
<dbReference type="PANTHER" id="PTHR45947">
    <property type="entry name" value="SULFOQUINOVOSYL TRANSFERASE SQD2"/>
    <property type="match status" value="1"/>
</dbReference>
<dbReference type="SUPFAM" id="SSF53756">
    <property type="entry name" value="UDP-Glycosyltransferase/glycogen phosphorylase"/>
    <property type="match status" value="1"/>
</dbReference>
<dbReference type="AlphaFoldDB" id="A0A7G5GRE9"/>
<dbReference type="InterPro" id="IPR050194">
    <property type="entry name" value="Glycosyltransferase_grp1"/>
</dbReference>
<evidence type="ECO:0000259" key="2">
    <source>
        <dbReference type="Pfam" id="PF13579"/>
    </source>
</evidence>
<dbReference type="GO" id="GO:0016758">
    <property type="term" value="F:hexosyltransferase activity"/>
    <property type="evidence" value="ECO:0007669"/>
    <property type="project" value="TreeGrafter"/>
</dbReference>
<sequence length="401" mass="45563">MNVLYLTFYFEPDIGPGAFRNTSLVNELSCQLTANDSIYVITTQPNRYDSYKPAAVEREDWYNGGCPISIHRIKVPAHKSGFLGQIRSFWVYYFQAFQLVRTYEYDLVVASSSRLFTAFLGARLARKRASPLFLDIRDLFREAILDVIKFPLLRVLLNPLLSAVERYTFGYASHINLVSEGFRSYFKSFQQATYSYFTNAIDTAFLTIPASRTGKTPSPKTILYAGNIGEGQGLHQLIPKVAQQLVDAYRFVIIGDGGARQKLIDALSVSDITNVELRLPVNRRDLLVEYQNADYLFVHLSDIDACKRVLPSKLFEYGATDKPIIAGVAGYAASFVREYLPNTILFNPGDAESLIRQLRETPYHTQVRTAFKQRFQRQTISTAMAQQILQVQRETARTNYP</sequence>
<dbReference type="EMBL" id="CP059732">
    <property type="protein sequence ID" value="QMW01441.1"/>
    <property type="molecule type" value="Genomic_DNA"/>
</dbReference>
<reference evidence="3 4" key="1">
    <citation type="submission" date="2020-07" db="EMBL/GenBank/DDBJ databases">
        <title>Spirosoma foliorum sp. nov., isolated from the leaves on the Nejang mountain Korea, Republic of.</title>
        <authorList>
            <person name="Ho H."/>
            <person name="Lee Y.-J."/>
            <person name="Nurcahyanto D.-A."/>
            <person name="Kim S.-G."/>
        </authorList>
    </citation>
    <scope>NUCLEOTIDE SEQUENCE [LARGE SCALE GENOMIC DNA]</scope>
    <source>
        <strain evidence="3 4">PL0136</strain>
    </source>
</reference>
<keyword evidence="4" id="KW-1185">Reference proteome</keyword>
<dbReference type="InterPro" id="IPR001296">
    <property type="entry name" value="Glyco_trans_1"/>
</dbReference>
<dbReference type="Pfam" id="PF00534">
    <property type="entry name" value="Glycos_transf_1"/>
    <property type="match status" value="1"/>
</dbReference>
<keyword evidence="3" id="KW-0808">Transferase</keyword>
<organism evidence="3 4">
    <name type="scientific">Spirosoma foliorum</name>
    <dbReference type="NCBI Taxonomy" id="2710596"/>
    <lineage>
        <taxon>Bacteria</taxon>
        <taxon>Pseudomonadati</taxon>
        <taxon>Bacteroidota</taxon>
        <taxon>Cytophagia</taxon>
        <taxon>Cytophagales</taxon>
        <taxon>Cytophagaceae</taxon>
        <taxon>Spirosoma</taxon>
    </lineage>
</organism>
<dbReference type="CDD" id="cd03794">
    <property type="entry name" value="GT4_WbuB-like"/>
    <property type="match status" value="1"/>
</dbReference>
<evidence type="ECO:0000259" key="1">
    <source>
        <dbReference type="Pfam" id="PF00534"/>
    </source>
</evidence>
<proteinExistence type="predicted"/>
<evidence type="ECO:0000313" key="4">
    <source>
        <dbReference type="Proteomes" id="UP000515369"/>
    </source>
</evidence>
<evidence type="ECO:0000313" key="3">
    <source>
        <dbReference type="EMBL" id="QMW01441.1"/>
    </source>
</evidence>
<dbReference type="Gene3D" id="3.40.50.2000">
    <property type="entry name" value="Glycogen Phosphorylase B"/>
    <property type="match status" value="2"/>
</dbReference>
<protein>
    <submittedName>
        <fullName evidence="3">Glycosyltransferase family 4 protein</fullName>
    </submittedName>
</protein>
<dbReference type="Pfam" id="PF13579">
    <property type="entry name" value="Glyco_trans_4_4"/>
    <property type="match status" value="1"/>
</dbReference>